<name>A0AAP5H881_PAEAM</name>
<sequence length="78" mass="8966">MTEVTRIELIEWVRKLMNAEGTEAELDDMLNDLQQQLPYAEISNLIYWDNRDLSPEQIVEEALAARPIQLPPPSQSKG</sequence>
<dbReference type="EMBL" id="JAVDTR010000012">
    <property type="protein sequence ID" value="MDR6725716.1"/>
    <property type="molecule type" value="Genomic_DNA"/>
</dbReference>
<proteinExistence type="predicted"/>
<dbReference type="RefSeq" id="WP_310143136.1">
    <property type="nucleotide sequence ID" value="NZ_JAVDTR010000012.1"/>
</dbReference>
<protein>
    <recommendedName>
        <fullName evidence="3">Bacteriocin immunity protein</fullName>
    </recommendedName>
</protein>
<comment type="caution">
    <text evidence="1">The sequence shown here is derived from an EMBL/GenBank/DDBJ whole genome shotgun (WGS) entry which is preliminary data.</text>
</comment>
<evidence type="ECO:0008006" key="3">
    <source>
        <dbReference type="Google" id="ProtNLM"/>
    </source>
</evidence>
<dbReference type="Proteomes" id="UP001254832">
    <property type="component" value="Unassembled WGS sequence"/>
</dbReference>
<dbReference type="AlphaFoldDB" id="A0AAP5H881"/>
<dbReference type="InterPro" id="IPR035900">
    <property type="entry name" value="Colicin_E_sf"/>
</dbReference>
<evidence type="ECO:0000313" key="2">
    <source>
        <dbReference type="Proteomes" id="UP001254832"/>
    </source>
</evidence>
<accession>A0AAP5H881</accession>
<reference evidence="1" key="1">
    <citation type="submission" date="2023-07" db="EMBL/GenBank/DDBJ databases">
        <title>Sorghum-associated microbial communities from plants grown in Nebraska, USA.</title>
        <authorList>
            <person name="Schachtman D."/>
        </authorList>
    </citation>
    <scope>NUCLEOTIDE SEQUENCE</scope>
    <source>
        <strain evidence="1">BE80</strain>
    </source>
</reference>
<evidence type="ECO:0000313" key="1">
    <source>
        <dbReference type="EMBL" id="MDR6725716.1"/>
    </source>
</evidence>
<dbReference type="Gene3D" id="1.10.1200.20">
    <property type="entry name" value="Colicin E immunity protein"/>
    <property type="match status" value="1"/>
</dbReference>
<gene>
    <name evidence="1" type="ORF">J2W91_004218</name>
</gene>
<organism evidence="1 2">
    <name type="scientific">Paenibacillus amylolyticus</name>
    <dbReference type="NCBI Taxonomy" id="1451"/>
    <lineage>
        <taxon>Bacteria</taxon>
        <taxon>Bacillati</taxon>
        <taxon>Bacillota</taxon>
        <taxon>Bacilli</taxon>
        <taxon>Bacillales</taxon>
        <taxon>Paenibacillaceae</taxon>
        <taxon>Paenibacillus</taxon>
    </lineage>
</organism>
<dbReference type="SUPFAM" id="SSF47345">
    <property type="entry name" value="Colicin E immunity proteins"/>
    <property type="match status" value="1"/>
</dbReference>